<protein>
    <recommendedName>
        <fullName evidence="3">Lysozyme inhibitor LprI N-terminal domain-containing protein</fullName>
    </recommendedName>
</protein>
<name>A0A0P1FHT6_9RHOB</name>
<sequence length="147" mass="16358">MLQYLRLVGLALLLSVGIGSVGKAASFDCNKATTETEIAICSDPELSALDELMGGLWVSRDREPHEVKLQTNWLARRNACEGRSSCIAFHYNTHLEALEKKRPLQCLDQNTDLKEFANFLEIDADLNGDGAADKARFEVVRQNWTAC</sequence>
<dbReference type="Proteomes" id="UP000051298">
    <property type="component" value="Unassembled WGS sequence"/>
</dbReference>
<reference evidence="1 2" key="1">
    <citation type="submission" date="2015-09" db="EMBL/GenBank/DDBJ databases">
        <authorList>
            <consortium name="Swine Surveillance"/>
        </authorList>
    </citation>
    <scope>NUCLEOTIDE SEQUENCE [LARGE SCALE GENOMIC DNA]</scope>
    <source>
        <strain evidence="1 2">CECT 5294</strain>
    </source>
</reference>
<accession>A0A0P1FHT6</accession>
<dbReference type="AlphaFoldDB" id="A0A0P1FHT6"/>
<dbReference type="EMBL" id="CYRX01000032">
    <property type="protein sequence ID" value="CUH61620.1"/>
    <property type="molecule type" value="Genomic_DNA"/>
</dbReference>
<gene>
    <name evidence="1" type="ORF">THS5294_02931</name>
</gene>
<dbReference type="RefSeq" id="WP_058124299.1">
    <property type="nucleotide sequence ID" value="NZ_CYRX01000032.1"/>
</dbReference>
<evidence type="ECO:0008006" key="3">
    <source>
        <dbReference type="Google" id="ProtNLM"/>
    </source>
</evidence>
<proteinExistence type="predicted"/>
<organism evidence="1 2">
    <name type="scientific">Thalassobacter stenotrophicus</name>
    <dbReference type="NCBI Taxonomy" id="266809"/>
    <lineage>
        <taxon>Bacteria</taxon>
        <taxon>Pseudomonadati</taxon>
        <taxon>Pseudomonadota</taxon>
        <taxon>Alphaproteobacteria</taxon>
        <taxon>Rhodobacterales</taxon>
        <taxon>Roseobacteraceae</taxon>
        <taxon>Thalassobacter</taxon>
    </lineage>
</organism>
<evidence type="ECO:0000313" key="2">
    <source>
        <dbReference type="Proteomes" id="UP000051298"/>
    </source>
</evidence>
<evidence type="ECO:0000313" key="1">
    <source>
        <dbReference type="EMBL" id="CUH61620.1"/>
    </source>
</evidence>